<dbReference type="GO" id="GO:0004527">
    <property type="term" value="F:exonuclease activity"/>
    <property type="evidence" value="ECO:0007669"/>
    <property type="project" value="UniProtKB-KW"/>
</dbReference>
<keyword evidence="4" id="KW-0378">Hydrolase</keyword>
<dbReference type="AlphaFoldDB" id="A0A0P1I7A8"/>
<dbReference type="Gene3D" id="1.10.150.20">
    <property type="entry name" value="5' to 3' exonuclease, C-terminal subdomain"/>
    <property type="match status" value="1"/>
</dbReference>
<dbReference type="GO" id="GO:0003677">
    <property type="term" value="F:DNA binding"/>
    <property type="evidence" value="ECO:0007669"/>
    <property type="project" value="InterPro"/>
</dbReference>
<organism evidence="7 8">
    <name type="scientific">Shimia thalassica</name>
    <dbReference type="NCBI Taxonomy" id="1715693"/>
    <lineage>
        <taxon>Bacteria</taxon>
        <taxon>Pseudomonadati</taxon>
        <taxon>Pseudomonadota</taxon>
        <taxon>Alphaproteobacteria</taxon>
        <taxon>Rhodobacterales</taxon>
        <taxon>Roseobacteraceae</taxon>
    </lineage>
</organism>
<evidence type="ECO:0000259" key="6">
    <source>
        <dbReference type="SMART" id="SM00482"/>
    </source>
</evidence>
<keyword evidence="4" id="KW-0540">Nuclease</keyword>
<evidence type="ECO:0000256" key="4">
    <source>
        <dbReference type="ARBA" id="ARBA00022839"/>
    </source>
</evidence>
<sequence length="512" mass="59047">MTIAVFSFIKNFSSSSISRFFLSDFNGFREVTAKEVSNYEGYLITHDYWMICRDLFESAGALPRKVIDLDEYRVFVSRNNKDRLRREKIDIIEEINRIYPTNYEACQRYKKIFYGEVDVDAETVSSFHEILTVYYIELCRHAHINGEFHRFIEIEVPCQLICSLISSQGLPVDNAKITEFRAQARHEYYTNLRDLSDKFDVPLERPSNKDVERYAVAKGVDFEEYSFEFVLNFMPQIRDYTESVLTLRELDLTRGVLDSIAVKDSRVHPVLDTQGSRTSRISVRSPFLQSLAKRYRSILCAAEGFELCYVDFDQFEVGIMAALSGDPELLRLFSEPDMYETFRIEHLNGEGSRQAAKILFLAYAYGMKLNNLPIVGQKFGVGRSVVRNAFKKFKRYEIWKQEVLKSFKKTGFVSTSFGNRFYFLGSKPSNKEQLSAISQVVQGEGSLIFKKALIKISRLDNIQMLLPMHDALLFQYSATDSPEVVVDAFKKTMSEHFEGIIEGKASVENFGV</sequence>
<dbReference type="SUPFAM" id="SSF56672">
    <property type="entry name" value="DNA/RNA polymerases"/>
    <property type="match status" value="1"/>
</dbReference>
<evidence type="ECO:0000256" key="2">
    <source>
        <dbReference type="ARBA" id="ARBA00012417"/>
    </source>
</evidence>
<comment type="catalytic activity">
    <reaction evidence="5">
        <text>DNA(n) + a 2'-deoxyribonucleoside 5'-triphosphate = DNA(n+1) + diphosphate</text>
        <dbReference type="Rhea" id="RHEA:22508"/>
        <dbReference type="Rhea" id="RHEA-COMP:17339"/>
        <dbReference type="Rhea" id="RHEA-COMP:17340"/>
        <dbReference type="ChEBI" id="CHEBI:33019"/>
        <dbReference type="ChEBI" id="CHEBI:61560"/>
        <dbReference type="ChEBI" id="CHEBI:173112"/>
        <dbReference type="EC" id="2.7.7.7"/>
    </reaction>
</comment>
<dbReference type="PANTHER" id="PTHR10133">
    <property type="entry name" value="DNA POLYMERASE I"/>
    <property type="match status" value="1"/>
</dbReference>
<dbReference type="GO" id="GO:0006302">
    <property type="term" value="P:double-strand break repair"/>
    <property type="evidence" value="ECO:0007669"/>
    <property type="project" value="TreeGrafter"/>
</dbReference>
<keyword evidence="7" id="KW-0808">Transferase</keyword>
<keyword evidence="7" id="KW-0548">Nucleotidyltransferase</keyword>
<comment type="subunit">
    <text evidence="1">Single-chain monomer with multiple functions.</text>
</comment>
<dbReference type="EMBL" id="CYTW01000001">
    <property type="protein sequence ID" value="CUJ94718.1"/>
    <property type="molecule type" value="Genomic_DNA"/>
</dbReference>
<dbReference type="GeneID" id="83880823"/>
<dbReference type="EC" id="2.7.7.7" evidence="2"/>
<dbReference type="InterPro" id="IPR002298">
    <property type="entry name" value="DNA_polymerase_A"/>
</dbReference>
<reference evidence="8" key="1">
    <citation type="submission" date="2015-09" db="EMBL/GenBank/DDBJ databases">
        <authorList>
            <person name="Rodrigo-Torres Lidia"/>
            <person name="Arahal R.David."/>
        </authorList>
    </citation>
    <scope>NUCLEOTIDE SEQUENCE [LARGE SCALE GENOMIC DNA]</scope>
    <source>
        <strain evidence="8">CECT 7735</strain>
    </source>
</reference>
<dbReference type="InterPro" id="IPR001098">
    <property type="entry name" value="DNA-dir_DNA_pol_A_palm_dom"/>
</dbReference>
<name>A0A0P1I7A8_9RHOB</name>
<evidence type="ECO:0000313" key="8">
    <source>
        <dbReference type="Proteomes" id="UP000051870"/>
    </source>
</evidence>
<evidence type="ECO:0000256" key="3">
    <source>
        <dbReference type="ARBA" id="ARBA00022705"/>
    </source>
</evidence>
<evidence type="ECO:0000313" key="7">
    <source>
        <dbReference type="EMBL" id="CUJ94718.1"/>
    </source>
</evidence>
<evidence type="ECO:0000256" key="1">
    <source>
        <dbReference type="ARBA" id="ARBA00011541"/>
    </source>
</evidence>
<dbReference type="Pfam" id="PF00476">
    <property type="entry name" value="DNA_pol_A"/>
    <property type="match status" value="1"/>
</dbReference>
<evidence type="ECO:0000256" key="5">
    <source>
        <dbReference type="ARBA" id="ARBA00049244"/>
    </source>
</evidence>
<dbReference type="RefSeq" id="WP_058310869.1">
    <property type="nucleotide sequence ID" value="NZ_CYTW01000001.1"/>
</dbReference>
<feature type="domain" description="DNA-directed DNA polymerase family A palm" evidence="6">
    <location>
        <begin position="292"/>
        <end position="480"/>
    </location>
</feature>
<dbReference type="PANTHER" id="PTHR10133:SF27">
    <property type="entry name" value="DNA POLYMERASE NU"/>
    <property type="match status" value="1"/>
</dbReference>
<keyword evidence="3" id="KW-0235">DNA replication</keyword>
<dbReference type="Gene3D" id="3.30.70.370">
    <property type="match status" value="1"/>
</dbReference>
<keyword evidence="8" id="KW-1185">Reference proteome</keyword>
<protein>
    <recommendedName>
        <fullName evidence="2">DNA-directed DNA polymerase</fullName>
        <ecNumber evidence="2">2.7.7.7</ecNumber>
    </recommendedName>
</protein>
<dbReference type="GO" id="GO:0006261">
    <property type="term" value="P:DNA-templated DNA replication"/>
    <property type="evidence" value="ECO:0007669"/>
    <property type="project" value="InterPro"/>
</dbReference>
<dbReference type="GO" id="GO:0003887">
    <property type="term" value="F:DNA-directed DNA polymerase activity"/>
    <property type="evidence" value="ECO:0007669"/>
    <property type="project" value="UniProtKB-EC"/>
</dbReference>
<proteinExistence type="predicted"/>
<accession>A0A0P1I7A8</accession>
<dbReference type="Proteomes" id="UP000051870">
    <property type="component" value="Unassembled WGS sequence"/>
</dbReference>
<dbReference type="InterPro" id="IPR043502">
    <property type="entry name" value="DNA/RNA_pol_sf"/>
</dbReference>
<gene>
    <name evidence="7" type="primary">polA_1</name>
    <name evidence="7" type="ORF">PH7735_01779</name>
</gene>
<keyword evidence="4" id="KW-0269">Exonuclease</keyword>
<dbReference type="SMART" id="SM00482">
    <property type="entry name" value="POLAc"/>
    <property type="match status" value="1"/>
</dbReference>
<dbReference type="STRING" id="1715693.PH7735_01779"/>